<dbReference type="OrthoDB" id="3792649at2759"/>
<feature type="domain" description="F-box" evidence="1">
    <location>
        <begin position="57"/>
        <end position="97"/>
    </location>
</feature>
<evidence type="ECO:0000259" key="1">
    <source>
        <dbReference type="Pfam" id="PF12937"/>
    </source>
</evidence>
<sequence length="360" mass="42262">MENSQTTDSSVQICKKKTANSCFKRLVKSFNPKSSKKLPDPTPEDRHHVNMTNNPFYQLPLELFEQIVSYIEEDKTDLLCLAASCRRFRYFLYSDILIVQRKYRQEYMRRWHRTLYHEMAALQNLWPQLTLTSKMLPCYFCERVHPKELFGERAYSIPVHNRRCIGSFRQLRICKHKTLDYEQLLELIRKFQTQIPRKHRYPTGQLALSIPLDPCRLCAGDTVLSLEYLSGSPGTFRIASMKILSVDVMDNDRLDVFKLDADLRVLLKELNIRICPHMCSGDERVIRDLMLTFRRNLICDLECSLSELGMFVDVRCVEEGCDTVFGFDDWLGLNVYTYRGLGTFEHPNTKEWLSQLEVVV</sequence>
<dbReference type="InterPro" id="IPR001810">
    <property type="entry name" value="F-box_dom"/>
</dbReference>
<proteinExistence type="predicted"/>
<evidence type="ECO:0000313" key="3">
    <source>
        <dbReference type="Proteomes" id="UP000700596"/>
    </source>
</evidence>
<gene>
    <name evidence="2" type="ORF">B0J11DRAFT_603259</name>
</gene>
<evidence type="ECO:0000313" key="2">
    <source>
        <dbReference type="EMBL" id="KAH7128115.1"/>
    </source>
</evidence>
<keyword evidence="3" id="KW-1185">Reference proteome</keyword>
<dbReference type="SUPFAM" id="SSF81383">
    <property type="entry name" value="F-box domain"/>
    <property type="match status" value="1"/>
</dbReference>
<dbReference type="Gene3D" id="1.20.1280.50">
    <property type="match status" value="1"/>
</dbReference>
<dbReference type="EMBL" id="JAGMWT010000005">
    <property type="protein sequence ID" value="KAH7128115.1"/>
    <property type="molecule type" value="Genomic_DNA"/>
</dbReference>
<accession>A0A9P9DX66</accession>
<dbReference type="Pfam" id="PF12937">
    <property type="entry name" value="F-box-like"/>
    <property type="match status" value="1"/>
</dbReference>
<comment type="caution">
    <text evidence="2">The sequence shown here is derived from an EMBL/GenBank/DDBJ whole genome shotgun (WGS) entry which is preliminary data.</text>
</comment>
<organism evidence="2 3">
    <name type="scientific">Dendryphion nanum</name>
    <dbReference type="NCBI Taxonomy" id="256645"/>
    <lineage>
        <taxon>Eukaryota</taxon>
        <taxon>Fungi</taxon>
        <taxon>Dikarya</taxon>
        <taxon>Ascomycota</taxon>
        <taxon>Pezizomycotina</taxon>
        <taxon>Dothideomycetes</taxon>
        <taxon>Pleosporomycetidae</taxon>
        <taxon>Pleosporales</taxon>
        <taxon>Torulaceae</taxon>
        <taxon>Dendryphion</taxon>
    </lineage>
</organism>
<dbReference type="InterPro" id="IPR036047">
    <property type="entry name" value="F-box-like_dom_sf"/>
</dbReference>
<dbReference type="Proteomes" id="UP000700596">
    <property type="component" value="Unassembled WGS sequence"/>
</dbReference>
<name>A0A9P9DX66_9PLEO</name>
<dbReference type="AlphaFoldDB" id="A0A9P9DX66"/>
<protein>
    <recommendedName>
        <fullName evidence="1">F-box domain-containing protein</fullName>
    </recommendedName>
</protein>
<reference evidence="2" key="1">
    <citation type="journal article" date="2021" name="Nat. Commun.">
        <title>Genetic determinants of endophytism in the Arabidopsis root mycobiome.</title>
        <authorList>
            <person name="Mesny F."/>
            <person name="Miyauchi S."/>
            <person name="Thiergart T."/>
            <person name="Pickel B."/>
            <person name="Atanasova L."/>
            <person name="Karlsson M."/>
            <person name="Huettel B."/>
            <person name="Barry K.W."/>
            <person name="Haridas S."/>
            <person name="Chen C."/>
            <person name="Bauer D."/>
            <person name="Andreopoulos W."/>
            <person name="Pangilinan J."/>
            <person name="LaButti K."/>
            <person name="Riley R."/>
            <person name="Lipzen A."/>
            <person name="Clum A."/>
            <person name="Drula E."/>
            <person name="Henrissat B."/>
            <person name="Kohler A."/>
            <person name="Grigoriev I.V."/>
            <person name="Martin F.M."/>
            <person name="Hacquard S."/>
        </authorList>
    </citation>
    <scope>NUCLEOTIDE SEQUENCE</scope>
    <source>
        <strain evidence="2">MPI-CAGE-CH-0243</strain>
    </source>
</reference>